<accession>A0A8S1TBP7</accession>
<dbReference type="PANTHER" id="PTHR13143:SF6">
    <property type="entry name" value="TETRATRICOPEPTIDE REPEAT PROTEIN 19, MITOCHONDRIAL"/>
    <property type="match status" value="1"/>
</dbReference>
<dbReference type="PANTHER" id="PTHR13143">
    <property type="entry name" value="TETRATRICOPEPTIDE REPEAT PROTEIN 19"/>
    <property type="match status" value="1"/>
</dbReference>
<evidence type="ECO:0000256" key="1">
    <source>
        <dbReference type="ARBA" id="ARBA00004173"/>
    </source>
</evidence>
<dbReference type="EMBL" id="CAJJDP010000022">
    <property type="protein sequence ID" value="CAD8149443.1"/>
    <property type="molecule type" value="Genomic_DNA"/>
</dbReference>
<evidence type="ECO:0000256" key="5">
    <source>
        <dbReference type="ARBA" id="ARBA00023128"/>
    </source>
</evidence>
<evidence type="ECO:0000313" key="7">
    <source>
        <dbReference type="EMBL" id="CAD8149443.1"/>
    </source>
</evidence>
<keyword evidence="3" id="KW-0802">TPR repeat</keyword>
<keyword evidence="6" id="KW-0472">Membrane</keyword>
<evidence type="ECO:0000313" key="8">
    <source>
        <dbReference type="Proteomes" id="UP000683925"/>
    </source>
</evidence>
<feature type="transmembrane region" description="Helical" evidence="6">
    <location>
        <begin position="7"/>
        <end position="31"/>
    </location>
</feature>
<protein>
    <submittedName>
        <fullName evidence="7">Uncharacterized protein</fullName>
    </submittedName>
</protein>
<keyword evidence="8" id="KW-1185">Reference proteome</keyword>
<dbReference type="GO" id="GO:0005743">
    <property type="term" value="C:mitochondrial inner membrane"/>
    <property type="evidence" value="ECO:0007669"/>
    <property type="project" value="TreeGrafter"/>
</dbReference>
<dbReference type="OrthoDB" id="298937at2759"/>
<dbReference type="Proteomes" id="UP000683925">
    <property type="component" value="Unassembled WGS sequence"/>
</dbReference>
<evidence type="ECO:0000256" key="2">
    <source>
        <dbReference type="ARBA" id="ARBA00022737"/>
    </source>
</evidence>
<dbReference type="AlphaFoldDB" id="A0A8S1TBP7"/>
<comment type="caution">
    <text evidence="7">The sequence shown here is derived from an EMBL/GenBank/DDBJ whole genome shotgun (WGS) entry which is preliminary data.</text>
</comment>
<reference evidence="7" key="1">
    <citation type="submission" date="2021-01" db="EMBL/GenBank/DDBJ databases">
        <authorList>
            <consortium name="Genoscope - CEA"/>
            <person name="William W."/>
        </authorList>
    </citation>
    <scope>NUCLEOTIDE SEQUENCE</scope>
</reference>
<keyword evidence="4" id="KW-0809">Transit peptide</keyword>
<keyword evidence="2" id="KW-0677">Repeat</keyword>
<comment type="subcellular location">
    <subcellularLocation>
        <location evidence="1">Mitochondrion</location>
    </subcellularLocation>
</comment>
<organism evidence="7 8">
    <name type="scientific">Paramecium octaurelia</name>
    <dbReference type="NCBI Taxonomy" id="43137"/>
    <lineage>
        <taxon>Eukaryota</taxon>
        <taxon>Sar</taxon>
        <taxon>Alveolata</taxon>
        <taxon>Ciliophora</taxon>
        <taxon>Intramacronucleata</taxon>
        <taxon>Oligohymenophorea</taxon>
        <taxon>Peniculida</taxon>
        <taxon>Parameciidae</taxon>
        <taxon>Paramecium</taxon>
    </lineage>
</organism>
<evidence type="ECO:0000256" key="3">
    <source>
        <dbReference type="ARBA" id="ARBA00022803"/>
    </source>
</evidence>
<dbReference type="GO" id="GO:0034551">
    <property type="term" value="P:mitochondrial respiratory chain complex III assembly"/>
    <property type="evidence" value="ECO:0007669"/>
    <property type="project" value="InterPro"/>
</dbReference>
<keyword evidence="6" id="KW-1133">Transmembrane helix</keyword>
<gene>
    <name evidence="7" type="ORF">POCTA_138.1.T0220233</name>
</gene>
<name>A0A8S1TBP7_PAROT</name>
<proteinExistence type="predicted"/>
<sequence length="783" mass="91251">MIFTKQIRILFVAPLIICTVLIFFMAFYPWFVELYQVNESISNLGTSTEQTEQTPPYYTLLCNSPLINYNAANIVIYSDGAQYYILENDQLICTMIYHQSENLGILNKVESYLQTVIGNITYMRSTLNSDNSKIIQITLSLAAIEFVLIIAAINYYAKSISLIVASPIDELTHSLRNIDQNNIDEYFSERLQGESSKLIPDEMILLLRSVYDFIGIVKIANEAFIQGNDGQAIIGYAVANQFYLENGNRLGAGVIQNNMGVIHIRNRRFQEAIFCFKEAIICIENEWEKYKHKYQSVGIYEDELIIDQEYQNLSKIVFNRCFNLCEALSEFLLSEILELQELLFSHKSQRKSLFNMENMMYAQLENTHATRQKAVSVFNQDQDEEQESIEKIIKIKGNAKRNVLDLQKLNDIMFTIRSQFLGTHDFQNNIIIHNIEKVTEKEIEFLIQQLWRDTIRTYEYCQDIMQFHLNKKKQKQLYITQKLIIGYLQYGQMSKSEDLILIAYEQYNKIQQENEDTELGHISLLEQKLYLSHGLVLYKKNLKLEAAQLLVKSLCVNGKFSSRDRLQALVMLKAIFQHYSRPLVKINDFLIQYQPIAKDWIFILDGSKNMKQDLAIVRACRTLHNIIRNINSPNDRVSFGILKEDYYEFAPLIGKVDNAAYIDKIFQLIPKPKGICNSNLINSIADKYQAHPNLITIGNDRYLTKDGVAFMRYKKVIVFACWKFEDIPIKEEFIIIKFGQKSERQLGEQGNVLFEDEWNKVLNKYQQLLTEQNDSNYFLEQIL</sequence>
<dbReference type="InterPro" id="IPR040395">
    <property type="entry name" value="TTC19"/>
</dbReference>
<dbReference type="OMA" id="ICIENEW"/>
<evidence type="ECO:0000256" key="6">
    <source>
        <dbReference type="SAM" id="Phobius"/>
    </source>
</evidence>
<keyword evidence="5" id="KW-0496">Mitochondrion</keyword>
<evidence type="ECO:0000256" key="4">
    <source>
        <dbReference type="ARBA" id="ARBA00022946"/>
    </source>
</evidence>
<keyword evidence="6" id="KW-0812">Transmembrane</keyword>